<proteinExistence type="predicted"/>
<dbReference type="EMBL" id="CM003536">
    <property type="protein sequence ID" value="RCV42000.1"/>
    <property type="molecule type" value="Genomic_DNA"/>
</dbReference>
<feature type="chain" id="PRO_5016917473" evidence="1">
    <location>
        <begin position="27"/>
        <end position="92"/>
    </location>
</feature>
<sequence>MATTRSSAAALFLATVLLLAVASALAQAPAPGPSSSQCPLGLEKPLRAIGSLPRLQLIEIARQLLSLSVRDAVRTMAQVSRRRSHGMGKEQE</sequence>
<organism evidence="2">
    <name type="scientific">Setaria italica</name>
    <name type="common">Foxtail millet</name>
    <name type="synonym">Panicum italicum</name>
    <dbReference type="NCBI Taxonomy" id="4555"/>
    <lineage>
        <taxon>Eukaryota</taxon>
        <taxon>Viridiplantae</taxon>
        <taxon>Streptophyta</taxon>
        <taxon>Embryophyta</taxon>
        <taxon>Tracheophyta</taxon>
        <taxon>Spermatophyta</taxon>
        <taxon>Magnoliopsida</taxon>
        <taxon>Liliopsida</taxon>
        <taxon>Poales</taxon>
        <taxon>Poaceae</taxon>
        <taxon>PACMAD clade</taxon>
        <taxon>Panicoideae</taxon>
        <taxon>Panicodae</taxon>
        <taxon>Paniceae</taxon>
        <taxon>Cenchrinae</taxon>
        <taxon>Setaria</taxon>
    </lineage>
</organism>
<protein>
    <submittedName>
        <fullName evidence="2">Uncharacterized protein</fullName>
    </submittedName>
</protein>
<evidence type="ECO:0000256" key="1">
    <source>
        <dbReference type="SAM" id="SignalP"/>
    </source>
</evidence>
<reference evidence="2" key="2">
    <citation type="submission" date="2015-07" db="EMBL/GenBank/DDBJ databases">
        <authorList>
            <person name="Noorani M."/>
        </authorList>
    </citation>
    <scope>NUCLEOTIDE SEQUENCE</scope>
    <source>
        <strain evidence="2">Yugu1</strain>
    </source>
</reference>
<accession>A0A368SJL3</accession>
<dbReference type="AlphaFoldDB" id="A0A368SJL3"/>
<keyword evidence="1" id="KW-0732">Signal</keyword>
<reference evidence="2" key="1">
    <citation type="journal article" date="2012" name="Nat. Biotechnol.">
        <title>Reference genome sequence of the model plant Setaria.</title>
        <authorList>
            <person name="Bennetzen J.L."/>
            <person name="Schmutz J."/>
            <person name="Wang H."/>
            <person name="Percifield R."/>
            <person name="Hawkins J."/>
            <person name="Pontaroli A.C."/>
            <person name="Estep M."/>
            <person name="Feng L."/>
            <person name="Vaughn J.N."/>
            <person name="Grimwood J."/>
            <person name="Jenkins J."/>
            <person name="Barry K."/>
            <person name="Lindquist E."/>
            <person name="Hellsten U."/>
            <person name="Deshpande S."/>
            <person name="Wang X."/>
            <person name="Wu X."/>
            <person name="Mitros T."/>
            <person name="Triplett J."/>
            <person name="Yang X."/>
            <person name="Ye C.Y."/>
            <person name="Mauro-Herrera M."/>
            <person name="Wang L."/>
            <person name="Li P."/>
            <person name="Sharma M."/>
            <person name="Sharma R."/>
            <person name="Ronald P.C."/>
            <person name="Panaud O."/>
            <person name="Kellogg E.A."/>
            <person name="Brutnell T.P."/>
            <person name="Doust A.N."/>
            <person name="Tuskan G.A."/>
            <person name="Rokhsar D."/>
            <person name="Devos K.M."/>
        </authorList>
    </citation>
    <scope>NUCLEOTIDE SEQUENCE [LARGE SCALE GENOMIC DNA]</scope>
    <source>
        <strain evidence="2">Yugu1</strain>
    </source>
</reference>
<feature type="signal peptide" evidence="1">
    <location>
        <begin position="1"/>
        <end position="26"/>
    </location>
</feature>
<evidence type="ECO:0000313" key="2">
    <source>
        <dbReference type="EMBL" id="RCV42000.1"/>
    </source>
</evidence>
<name>A0A368SJL3_SETIT</name>
<gene>
    <name evidence="2" type="ORF">SETIT_9G179600v2</name>
</gene>